<proteinExistence type="predicted"/>
<protein>
    <recommendedName>
        <fullName evidence="2">TauD/TfdA-like domain-containing protein</fullName>
    </recommendedName>
</protein>
<keyword evidence="1" id="KW-0560">Oxidoreductase</keyword>
<gene>
    <name evidence="3" type="ORF">Plec18167_002245</name>
</gene>
<name>A0ABR3YA25_9EURO</name>
<feature type="domain" description="TauD/TfdA-like" evidence="2">
    <location>
        <begin position="118"/>
        <end position="354"/>
    </location>
</feature>
<evidence type="ECO:0000256" key="1">
    <source>
        <dbReference type="ARBA" id="ARBA00023002"/>
    </source>
</evidence>
<dbReference type="InterPro" id="IPR042098">
    <property type="entry name" value="TauD-like_sf"/>
</dbReference>
<evidence type="ECO:0000313" key="4">
    <source>
        <dbReference type="Proteomes" id="UP001583193"/>
    </source>
</evidence>
<dbReference type="Gene3D" id="3.60.130.10">
    <property type="entry name" value="Clavaminate synthase-like"/>
    <property type="match status" value="1"/>
</dbReference>
<dbReference type="EMBL" id="JAVDPF010000004">
    <property type="protein sequence ID" value="KAL1884653.1"/>
    <property type="molecule type" value="Genomic_DNA"/>
</dbReference>
<dbReference type="Pfam" id="PF02668">
    <property type="entry name" value="TauD"/>
    <property type="match status" value="1"/>
</dbReference>
<sequence length="364" mass="40713">MSSIRRVPQVTSASLPSILTPARPCGPRFLPLLANHQSSRGLVETKKARRPAVAADLSDLYQETNYLRNIIRSIPLIFEKPSPSTPAPGPAAPHSSEFQFPLATLFRAPTRELGLSLKDAYLSALYEHGIVGIELGFEDPDSQFILDVVKTLGFEADTHSNTQGALWDVTYKPEGVLSTANGKTAHSISHSLGEFAWHTDGAFERKPTRFFGFHIIHPDKMGGGIFRVLKAEDLFSLLSPSTVDVLTKFEFDLRVPPEFHKGVDTVKGKVLHVDSEGKPYVRYRRDIFLDPPSNNKAACDAVAELTRLLDEPEKVGEAMPSFAFKENMVLLMDNARFLHSRTDIKDRRRWLRRVRFHDNPSIKA</sequence>
<dbReference type="SUPFAM" id="SSF51197">
    <property type="entry name" value="Clavaminate synthase-like"/>
    <property type="match status" value="1"/>
</dbReference>
<reference evidence="3 4" key="1">
    <citation type="journal article" date="2024" name="IMA Fungus">
        <title>IMA Genome - F19 : A genome assembly and annotation guide to empower mycologists, including annotated draft genome sequences of Ceratocystis pirilliformis, Diaporthe australafricana, Fusarium ophioides, Paecilomyces lecythidis, and Sporothrix stenoceras.</title>
        <authorList>
            <person name="Aylward J."/>
            <person name="Wilson A.M."/>
            <person name="Visagie C.M."/>
            <person name="Spraker J."/>
            <person name="Barnes I."/>
            <person name="Buitendag C."/>
            <person name="Ceriani C."/>
            <person name="Del Mar Angel L."/>
            <person name="du Plessis D."/>
            <person name="Fuchs T."/>
            <person name="Gasser K."/>
            <person name="Kramer D."/>
            <person name="Li W."/>
            <person name="Munsamy K."/>
            <person name="Piso A."/>
            <person name="Price J.L."/>
            <person name="Sonnekus B."/>
            <person name="Thomas C."/>
            <person name="van der Nest A."/>
            <person name="van Dijk A."/>
            <person name="van Heerden A."/>
            <person name="van Vuuren N."/>
            <person name="Yilmaz N."/>
            <person name="Duong T.A."/>
            <person name="van der Merwe N.A."/>
            <person name="Wingfield M.J."/>
            <person name="Wingfield B.D."/>
        </authorList>
    </citation>
    <scope>NUCLEOTIDE SEQUENCE [LARGE SCALE GENOMIC DNA]</scope>
    <source>
        <strain evidence="3 4">CMW 18167</strain>
    </source>
</reference>
<dbReference type="InterPro" id="IPR003819">
    <property type="entry name" value="TauD/TfdA-like"/>
</dbReference>
<accession>A0ABR3YA25</accession>
<dbReference type="Proteomes" id="UP001583193">
    <property type="component" value="Unassembled WGS sequence"/>
</dbReference>
<keyword evidence="4" id="KW-1185">Reference proteome</keyword>
<comment type="caution">
    <text evidence="3">The sequence shown here is derived from an EMBL/GenBank/DDBJ whole genome shotgun (WGS) entry which is preliminary data.</text>
</comment>
<organism evidence="3 4">
    <name type="scientific">Paecilomyces lecythidis</name>
    <dbReference type="NCBI Taxonomy" id="3004212"/>
    <lineage>
        <taxon>Eukaryota</taxon>
        <taxon>Fungi</taxon>
        <taxon>Dikarya</taxon>
        <taxon>Ascomycota</taxon>
        <taxon>Pezizomycotina</taxon>
        <taxon>Eurotiomycetes</taxon>
        <taxon>Eurotiomycetidae</taxon>
        <taxon>Eurotiales</taxon>
        <taxon>Thermoascaceae</taxon>
        <taxon>Paecilomyces</taxon>
    </lineage>
</organism>
<evidence type="ECO:0000259" key="2">
    <source>
        <dbReference type="Pfam" id="PF02668"/>
    </source>
</evidence>
<evidence type="ECO:0000313" key="3">
    <source>
        <dbReference type="EMBL" id="KAL1884653.1"/>
    </source>
</evidence>